<dbReference type="InterPro" id="IPR013783">
    <property type="entry name" value="Ig-like_fold"/>
</dbReference>
<reference evidence="4" key="1">
    <citation type="submission" date="2023-06" db="EMBL/GenBank/DDBJ databases">
        <title>Egi l300058.</title>
        <authorList>
            <person name="Gao L."/>
            <person name="Fang B.-Z."/>
            <person name="Li W.-J."/>
        </authorList>
    </citation>
    <scope>NUCLEOTIDE SEQUENCE</scope>
    <source>
        <strain evidence="4">EGI L300058</strain>
    </source>
</reference>
<keyword evidence="5" id="KW-1185">Reference proteome</keyword>
<sequence length="804" mass="80026">MSNVAARRRLTAALATIALAAVAFVGGAASPVSAAEVGFSVDDFAGNAMGTRELVPGNNTCSPSGNNQLTVGGGTMTVDVRVPDTIGCQFGSAQVRWTAPTAVDITQGGADRIILNYRDVQSGSGNGVVFALRVEDVDGNVASVGGLQRNVGSAGDFLTIRYAPAYDGDVSYLSNADGIDKTRVTSITLTVAATSNNENVAVTFDGIGTNVGEPTYEMPSILADEAYGFPASQTTTRTFDVTGFPAPDVSVTNTPAWMTATTSKGTDTTTVTLTGNPGTTYGEATINVHADVANSLTADRDVRIVTASPVDVTYTATTTIVDQPGPVVLGTATAIPDVSVLGTPAGLPAGTALAMDGDDVVLTGTPTESGTFDIDAEVGNEWEQAAFARSLEVHAPAALSPVDDVDLLRGEEIDPIVLEAVGYPAPEYSSTALPDGLALSATGTITGTPTAVGTTSVTVTAANDSGTSQQTFDVAVGDAPVVTLPDAIDAYVGASFDLTVVVDSSSPATVVASGLPTGLSVDSSGPAARIVGTPTLADGTDEEQGTAQVTVTNEFGATVHPIDWTVLRPQTPVIEVADEARLTLGDALDLPVTVTSVPSATVSATGLPAGVEWVPDADGGRLVGAPEAAGTSTVTIAADNGLLAPVTATVSLVVDLPEIIVDSSAATVTAGDAITVSASGFQPGESVEVWLNSDPILLASTTAGSAGAVTLTVAIPADVPAGEHTLVVQGASGAAGEAPLTVLAAAEPAGPDGDGDGDGDGAGAGESTDGALSSTGAEPFTLLAAAVLALATGGMMLVARRRIG</sequence>
<feature type="region of interest" description="Disordered" evidence="1">
    <location>
        <begin position="746"/>
        <end position="773"/>
    </location>
</feature>
<gene>
    <name evidence="4" type="ORF">QQX02_10030</name>
</gene>
<feature type="signal peptide" evidence="3">
    <location>
        <begin position="1"/>
        <end position="34"/>
    </location>
</feature>
<dbReference type="Proteomes" id="UP001172708">
    <property type="component" value="Unassembled WGS sequence"/>
</dbReference>
<keyword evidence="2" id="KW-1133">Transmembrane helix</keyword>
<evidence type="ECO:0000256" key="3">
    <source>
        <dbReference type="SAM" id="SignalP"/>
    </source>
</evidence>
<keyword evidence="2" id="KW-0812">Transmembrane</keyword>
<evidence type="ECO:0000256" key="1">
    <source>
        <dbReference type="SAM" id="MobiDB-lite"/>
    </source>
</evidence>
<organism evidence="4 5">
    <name type="scientific">Demequina muriae</name>
    <dbReference type="NCBI Taxonomy" id="3051664"/>
    <lineage>
        <taxon>Bacteria</taxon>
        <taxon>Bacillati</taxon>
        <taxon>Actinomycetota</taxon>
        <taxon>Actinomycetes</taxon>
        <taxon>Micrococcales</taxon>
        <taxon>Demequinaceae</taxon>
        <taxon>Demequina</taxon>
    </lineage>
</organism>
<dbReference type="Gene3D" id="2.60.40.10">
    <property type="entry name" value="Immunoglobulins"/>
    <property type="match status" value="3"/>
</dbReference>
<keyword evidence="2" id="KW-0472">Membrane</keyword>
<dbReference type="EMBL" id="JAUHQA010000001">
    <property type="protein sequence ID" value="MDN4481262.1"/>
    <property type="molecule type" value="Genomic_DNA"/>
</dbReference>
<dbReference type="RefSeq" id="WP_301142830.1">
    <property type="nucleotide sequence ID" value="NZ_JAUHQA010000001.1"/>
</dbReference>
<feature type="transmembrane region" description="Helical" evidence="2">
    <location>
        <begin position="780"/>
        <end position="799"/>
    </location>
</feature>
<proteinExistence type="predicted"/>
<dbReference type="SUPFAM" id="SSF49313">
    <property type="entry name" value="Cadherin-like"/>
    <property type="match status" value="1"/>
</dbReference>
<evidence type="ECO:0000313" key="5">
    <source>
        <dbReference type="Proteomes" id="UP001172708"/>
    </source>
</evidence>
<evidence type="ECO:0000313" key="4">
    <source>
        <dbReference type="EMBL" id="MDN4481262.1"/>
    </source>
</evidence>
<comment type="caution">
    <text evidence="4">The sequence shown here is derived from an EMBL/GenBank/DDBJ whole genome shotgun (WGS) entry which is preliminary data.</text>
</comment>
<keyword evidence="3" id="KW-0732">Signal</keyword>
<accession>A0ABT8GIJ4</accession>
<protein>
    <submittedName>
        <fullName evidence="4">Uncharacterized protein</fullName>
    </submittedName>
</protein>
<evidence type="ECO:0000256" key="2">
    <source>
        <dbReference type="SAM" id="Phobius"/>
    </source>
</evidence>
<feature type="chain" id="PRO_5045133743" evidence="3">
    <location>
        <begin position="35"/>
        <end position="804"/>
    </location>
</feature>
<dbReference type="InterPro" id="IPR015919">
    <property type="entry name" value="Cadherin-like_sf"/>
</dbReference>
<name>A0ABT8GIJ4_9MICO</name>